<dbReference type="Gene3D" id="3.90.79.10">
    <property type="entry name" value="Nucleoside Triphosphate Pyrophosphohydrolase"/>
    <property type="match status" value="1"/>
</dbReference>
<evidence type="ECO:0000256" key="2">
    <source>
        <dbReference type="ARBA" id="ARBA00022801"/>
    </source>
</evidence>
<evidence type="ECO:0000259" key="4">
    <source>
        <dbReference type="PROSITE" id="PS51462"/>
    </source>
</evidence>
<reference evidence="6" key="1">
    <citation type="submission" date="2016-10" db="EMBL/GenBank/DDBJ databases">
        <authorList>
            <person name="de Groot N.N."/>
        </authorList>
    </citation>
    <scope>NUCLEOTIDE SEQUENCE [LARGE SCALE GENOMIC DNA]</scope>
    <source>
        <strain evidence="6">DSM 12489</strain>
    </source>
</reference>
<reference evidence="7" key="2">
    <citation type="submission" date="2016-10" db="EMBL/GenBank/DDBJ databases">
        <authorList>
            <person name="Varghese N."/>
        </authorList>
    </citation>
    <scope>NUCLEOTIDE SEQUENCE [LARGE SCALE GENOMIC DNA]</scope>
    <source>
        <strain evidence="7">DSM 12489</strain>
    </source>
</reference>
<dbReference type="Proteomes" id="UP001157137">
    <property type="component" value="Unassembled WGS sequence"/>
</dbReference>
<dbReference type="PROSITE" id="PS00893">
    <property type="entry name" value="NUDIX_BOX"/>
    <property type="match status" value="1"/>
</dbReference>
<dbReference type="PROSITE" id="PS51462">
    <property type="entry name" value="NUDIX"/>
    <property type="match status" value="1"/>
</dbReference>
<dbReference type="InterPro" id="IPR000086">
    <property type="entry name" value="NUDIX_hydrolase_dom"/>
</dbReference>
<evidence type="ECO:0000256" key="3">
    <source>
        <dbReference type="RuleBase" id="RU003476"/>
    </source>
</evidence>
<evidence type="ECO:0000313" key="7">
    <source>
        <dbReference type="Proteomes" id="UP000182589"/>
    </source>
</evidence>
<dbReference type="SUPFAM" id="SSF55811">
    <property type="entry name" value="Nudix"/>
    <property type="match status" value="1"/>
</dbReference>
<dbReference type="Pfam" id="PF00293">
    <property type="entry name" value="NUDIX"/>
    <property type="match status" value="1"/>
</dbReference>
<keyword evidence="7" id="KW-1185">Reference proteome</keyword>
<dbReference type="InterPro" id="IPR020084">
    <property type="entry name" value="NUDIX_hydrolase_CS"/>
</dbReference>
<gene>
    <name evidence="5" type="ORF">Heshes_12810</name>
    <name evidence="6" type="ORF">SAMN04489725_10316</name>
</gene>
<evidence type="ECO:0000256" key="1">
    <source>
        <dbReference type="ARBA" id="ARBA00005582"/>
    </source>
</evidence>
<reference evidence="5" key="3">
    <citation type="submission" date="2023-02" db="EMBL/GenBank/DDBJ databases">
        <title>Proposal of a novel subspecies: Alicyclobacillus hesperidum subspecies aegle.</title>
        <authorList>
            <person name="Goto K."/>
            <person name="Fujii T."/>
            <person name="Yasui K."/>
            <person name="Mochida K."/>
            <person name="Kato-Tanaka Y."/>
            <person name="Morohoshi S."/>
            <person name="An S.Y."/>
            <person name="Kasai H."/>
            <person name="Yokota A."/>
        </authorList>
    </citation>
    <scope>NUCLEOTIDE SEQUENCE</scope>
    <source>
        <strain evidence="5">DSM 12766</strain>
    </source>
</reference>
<proteinExistence type="inferred from homology"/>
<dbReference type="InterPro" id="IPR020476">
    <property type="entry name" value="Nudix_hydrolase"/>
</dbReference>
<dbReference type="PANTHER" id="PTHR43736:SF1">
    <property type="entry name" value="DIHYDRONEOPTERIN TRIPHOSPHATE DIPHOSPHATASE"/>
    <property type="match status" value="1"/>
</dbReference>
<dbReference type="GO" id="GO:0016787">
    <property type="term" value="F:hydrolase activity"/>
    <property type="evidence" value="ECO:0007669"/>
    <property type="project" value="UniProtKB-KW"/>
</dbReference>
<feature type="domain" description="Nudix hydrolase" evidence="4">
    <location>
        <begin position="20"/>
        <end position="143"/>
    </location>
</feature>
<comment type="similarity">
    <text evidence="1 3">Belongs to the Nudix hydrolase family.</text>
</comment>
<dbReference type="EMBL" id="BSRA01000006">
    <property type="protein sequence ID" value="GLV13597.1"/>
    <property type="molecule type" value="Genomic_DNA"/>
</dbReference>
<dbReference type="PANTHER" id="PTHR43736">
    <property type="entry name" value="ADP-RIBOSE PYROPHOSPHATASE"/>
    <property type="match status" value="1"/>
</dbReference>
<evidence type="ECO:0000313" key="5">
    <source>
        <dbReference type="EMBL" id="GLV13597.1"/>
    </source>
</evidence>
<dbReference type="PRINTS" id="PR00502">
    <property type="entry name" value="NUDIXFAMILY"/>
</dbReference>
<dbReference type="RefSeq" id="WP_244885087.1">
    <property type="nucleotide sequence ID" value="NZ_BSRA01000006.1"/>
</dbReference>
<dbReference type="EMBL" id="FNOJ01000003">
    <property type="protein sequence ID" value="SDW19408.1"/>
    <property type="molecule type" value="Genomic_DNA"/>
</dbReference>
<protein>
    <submittedName>
        <fullName evidence="6">8-oxo-dGTP diphosphatase</fullName>
    </submittedName>
</protein>
<dbReference type="Proteomes" id="UP000182589">
    <property type="component" value="Unassembled WGS sequence"/>
</dbReference>
<keyword evidence="2 3" id="KW-0378">Hydrolase</keyword>
<dbReference type="STRING" id="89784.SAMN04489725_10316"/>
<sequence length="167" mass="19076">MHSSAWQPARHLHTDIERRAAHTPHSVIVFAFAFDSLVWVRHPLRGWELPGGKVEPGETPEQAAHREAWEEAGLKLEHLAWLAEYTIVLPTGTEGFKWVYTADVYDVAARPQGSEIVDVWIPRPAINPADVKTCETVSPVMKDDMFSNLFPIARQRWLERRRANVPH</sequence>
<organism evidence="6 7">
    <name type="scientific">Alicyclobacillus hesperidum</name>
    <dbReference type="NCBI Taxonomy" id="89784"/>
    <lineage>
        <taxon>Bacteria</taxon>
        <taxon>Bacillati</taxon>
        <taxon>Bacillota</taxon>
        <taxon>Bacilli</taxon>
        <taxon>Bacillales</taxon>
        <taxon>Alicyclobacillaceae</taxon>
        <taxon>Alicyclobacillus</taxon>
    </lineage>
</organism>
<dbReference type="AlphaFoldDB" id="A0A1H2RJI3"/>
<evidence type="ECO:0000313" key="6">
    <source>
        <dbReference type="EMBL" id="SDW19408.1"/>
    </source>
</evidence>
<accession>A0A1H2RJI3</accession>
<dbReference type="InterPro" id="IPR015797">
    <property type="entry name" value="NUDIX_hydrolase-like_dom_sf"/>
</dbReference>
<name>A0A1H2RJI3_9BACL</name>